<sequence length="223" mass="24611">MVRPEPALRRVLRELEKLLQSYGFHGAEPTWVRLEPEGLAMVGRTRTFRTWTGGQQVLEFGLSLGATPAAWWAYCNRRNEKRGLPPVPPESATGPGLLTDHGLPADLTGLWSVRLDPDQPGGHVLQADIDAVRADLPRRVHAYARRALRLLEPGRYLDELLAVPDPRAGEWEAIAILLADRGPGPELDDAFDHVRHHFGAADAAYAEDVIAYARARAATVLAR</sequence>
<keyword evidence="2" id="KW-1185">Reference proteome</keyword>
<comment type="caution">
    <text evidence="1">The sequence shown here is derived from an EMBL/GenBank/DDBJ whole genome shotgun (WGS) entry which is preliminary data.</text>
</comment>
<organism evidence="1 2">
    <name type="scientific">Nocardia aurantia</name>
    <dbReference type="NCBI Taxonomy" id="2585199"/>
    <lineage>
        <taxon>Bacteria</taxon>
        <taxon>Bacillati</taxon>
        <taxon>Actinomycetota</taxon>
        <taxon>Actinomycetes</taxon>
        <taxon>Mycobacteriales</taxon>
        <taxon>Nocardiaceae</taxon>
        <taxon>Nocardia</taxon>
    </lineage>
</organism>
<dbReference type="Proteomes" id="UP000431401">
    <property type="component" value="Unassembled WGS sequence"/>
</dbReference>
<evidence type="ECO:0008006" key="3">
    <source>
        <dbReference type="Google" id="ProtNLM"/>
    </source>
</evidence>
<evidence type="ECO:0000313" key="2">
    <source>
        <dbReference type="Proteomes" id="UP000431401"/>
    </source>
</evidence>
<protein>
    <recommendedName>
        <fullName evidence="3">DUF4304 domain-containing protein</fullName>
    </recommendedName>
</protein>
<gene>
    <name evidence="1" type="ORF">NRB56_48910</name>
</gene>
<dbReference type="RefSeq" id="WP_153346107.1">
    <property type="nucleotide sequence ID" value="NZ_WEGI01000011.1"/>
</dbReference>
<dbReference type="OrthoDB" id="4545398at2"/>
<evidence type="ECO:0000313" key="1">
    <source>
        <dbReference type="EMBL" id="MQY29301.1"/>
    </source>
</evidence>
<proteinExistence type="predicted"/>
<reference evidence="1 2" key="1">
    <citation type="submission" date="2019-10" db="EMBL/GenBank/DDBJ databases">
        <title>Nocardia macrotermitis sp. nov. and Nocardia aurantia sp. nov., isolated from the gut of fungus growing-termite Macrotermes natalensis.</title>
        <authorList>
            <person name="Benndorf R."/>
            <person name="Schwitalla J."/>
            <person name="Martin K."/>
            <person name="De Beer W."/>
            <person name="Kaster A.-K."/>
            <person name="Vollmers J."/>
            <person name="Poulsen M."/>
            <person name="Beemelmanns C."/>
        </authorList>
    </citation>
    <scope>NUCLEOTIDE SEQUENCE [LARGE SCALE GENOMIC DNA]</scope>
    <source>
        <strain evidence="1 2">RB56</strain>
    </source>
</reference>
<name>A0A7K0DU64_9NOCA</name>
<accession>A0A7K0DU64</accession>
<dbReference type="AlphaFoldDB" id="A0A7K0DU64"/>
<dbReference type="EMBL" id="WEGI01000011">
    <property type="protein sequence ID" value="MQY29301.1"/>
    <property type="molecule type" value="Genomic_DNA"/>
</dbReference>